<keyword evidence="2" id="KW-1185">Reference proteome</keyword>
<reference evidence="1" key="1">
    <citation type="submission" date="2021-06" db="EMBL/GenBank/DDBJ databases">
        <authorList>
            <person name="Kallberg Y."/>
            <person name="Tangrot J."/>
            <person name="Rosling A."/>
        </authorList>
    </citation>
    <scope>NUCLEOTIDE SEQUENCE</scope>
    <source>
        <strain evidence="1">MA461A</strain>
    </source>
</reference>
<comment type="caution">
    <text evidence="1">The sequence shown here is derived from an EMBL/GenBank/DDBJ whole genome shotgun (WGS) entry which is preliminary data.</text>
</comment>
<proteinExistence type="predicted"/>
<dbReference type="EMBL" id="CAJVQC010051439">
    <property type="protein sequence ID" value="CAG8790355.1"/>
    <property type="molecule type" value="Genomic_DNA"/>
</dbReference>
<dbReference type="Proteomes" id="UP000789920">
    <property type="component" value="Unassembled WGS sequence"/>
</dbReference>
<evidence type="ECO:0000313" key="2">
    <source>
        <dbReference type="Proteomes" id="UP000789920"/>
    </source>
</evidence>
<sequence length="244" mass="27111">HDSTGVTDRVVNQMLTQMDGAEGLDGVYVLAATSRPDLIDPALLRPGRLDKSLFCNMPTLQERTEILKALARKLDLSDDIDLSYYAKKCQGYSGADLQALLYNAHLEAIHETIDSEKFLEKKTPSTNGRDMQFVCFSASSKNNKNNTTLTAAERSQLTERLGLIKKVLSPEKVVDEGNDKEQNKRSAIITNKHMQDSLKITRPSITPQEYARLASIYEEFITGRNGEMPSGTASHEIGQRSTLC</sequence>
<gene>
    <name evidence="1" type="ORF">RPERSI_LOCUS19033</name>
</gene>
<protein>
    <submittedName>
        <fullName evidence="1">7084_t:CDS:1</fullName>
    </submittedName>
</protein>
<organism evidence="1 2">
    <name type="scientific">Racocetra persica</name>
    <dbReference type="NCBI Taxonomy" id="160502"/>
    <lineage>
        <taxon>Eukaryota</taxon>
        <taxon>Fungi</taxon>
        <taxon>Fungi incertae sedis</taxon>
        <taxon>Mucoromycota</taxon>
        <taxon>Glomeromycotina</taxon>
        <taxon>Glomeromycetes</taxon>
        <taxon>Diversisporales</taxon>
        <taxon>Gigasporaceae</taxon>
        <taxon>Racocetra</taxon>
    </lineage>
</organism>
<name>A0ACA9REA9_9GLOM</name>
<feature type="non-terminal residue" evidence="1">
    <location>
        <position position="1"/>
    </location>
</feature>
<accession>A0ACA9REA9</accession>
<evidence type="ECO:0000313" key="1">
    <source>
        <dbReference type="EMBL" id="CAG8790355.1"/>
    </source>
</evidence>